<gene>
    <name evidence="1" type="ORF">BN2458_PEG0756</name>
</gene>
<dbReference type="AlphaFoldDB" id="A0A0S4PUR1"/>
<reference evidence="2" key="1">
    <citation type="submission" date="2015-11" db="EMBL/GenBank/DDBJ databases">
        <authorList>
            <person name="Anvar S.Y."/>
        </authorList>
    </citation>
    <scope>NUCLEOTIDE SEQUENCE [LARGE SCALE GENOMIC DNA]</scope>
</reference>
<proteinExistence type="predicted"/>
<dbReference type="PATRIC" id="fig|76936.10.peg.740"/>
<sequence length="43" mass="4819">MENKHIYKGLECHCSEFEKIPIHRRELGMAGNVATYGAIGSKV</sequence>
<dbReference type="KEGG" id="hty:BN2458_PEG0756"/>
<dbReference type="EMBL" id="LN907858">
    <property type="protein sequence ID" value="CUU39642.1"/>
    <property type="molecule type" value="Genomic_DNA"/>
</dbReference>
<evidence type="ECO:0000313" key="2">
    <source>
        <dbReference type="Proteomes" id="UP000064525"/>
    </source>
</evidence>
<accession>A0A0S4PUR1</accession>
<evidence type="ECO:0000313" key="1">
    <source>
        <dbReference type="EMBL" id="CUU39642.1"/>
    </source>
</evidence>
<name>A0A0S4PUR1_9HELI</name>
<dbReference type="Proteomes" id="UP000064525">
    <property type="component" value="Chromosome I"/>
</dbReference>
<dbReference type="GeneID" id="78152356"/>
<organism evidence="1 2">
    <name type="scientific">Helicobacter typhlonius</name>
    <dbReference type="NCBI Taxonomy" id="76936"/>
    <lineage>
        <taxon>Bacteria</taxon>
        <taxon>Pseudomonadati</taxon>
        <taxon>Campylobacterota</taxon>
        <taxon>Epsilonproteobacteria</taxon>
        <taxon>Campylobacterales</taxon>
        <taxon>Helicobacteraceae</taxon>
        <taxon>Helicobacter</taxon>
    </lineage>
</organism>
<protein>
    <submittedName>
        <fullName evidence="1">Uncharacterized protein</fullName>
    </submittedName>
</protein>
<dbReference type="RefSeq" id="WP_268902972.1">
    <property type="nucleotide sequence ID" value="NZ_CAOOBK010000033.1"/>
</dbReference>